<evidence type="ECO:0000256" key="5">
    <source>
        <dbReference type="SAM" id="MobiDB-lite"/>
    </source>
</evidence>
<dbReference type="Gene3D" id="3.90.640.10">
    <property type="entry name" value="Actin, Chain A, domain 4"/>
    <property type="match status" value="2"/>
</dbReference>
<dbReference type="GO" id="GO:0006368">
    <property type="term" value="P:transcription elongation by RNA polymerase II"/>
    <property type="evidence" value="ECO:0007669"/>
    <property type="project" value="InterPro"/>
</dbReference>
<feature type="compositionally biased region" description="Low complexity" evidence="5">
    <location>
        <begin position="585"/>
        <end position="600"/>
    </location>
</feature>
<evidence type="ECO:0000256" key="3">
    <source>
        <dbReference type="ARBA" id="ARBA00023242"/>
    </source>
</evidence>
<dbReference type="EMBL" id="GG657464">
    <property type="protein sequence ID" value="OAT11656.1"/>
    <property type="molecule type" value="Genomic_DNA"/>
</dbReference>
<evidence type="ECO:0000313" key="7">
    <source>
        <dbReference type="Proteomes" id="UP000002038"/>
    </source>
</evidence>
<protein>
    <submittedName>
        <fullName evidence="6">Uncharacterized protein</fullName>
    </submittedName>
</protein>
<dbReference type="KEGG" id="bgh:BDBG_17546"/>
<dbReference type="AlphaFoldDB" id="A0A179UU65"/>
<feature type="compositionally biased region" description="Acidic residues" evidence="5">
    <location>
        <begin position="1214"/>
        <end position="1225"/>
    </location>
</feature>
<feature type="compositionally biased region" description="Polar residues" evidence="5">
    <location>
        <begin position="526"/>
        <end position="543"/>
    </location>
</feature>
<sequence>MVGKKSGASGEMLRKEGLARFNNNMGLTSWPQVPPINQKNYYTEYLKRDDQILAYRLQNEENRNRMTKSAKDRDRALAMAKTELPLPEPELDADGDTGEGANGESAEELVGSKTIVMHVGSQNLRIGLASDALPKTTPMVIARKSHENEAEEGGGEPKPKRLKLDGGQFMEPEKMFGPEFASQYTTMSAELKAHMRANKRRTLPNSKEMVVNYNRRTVPETISEHNDPMRIEWTEIPSDPEEAPEYLTGEAALRIPDYSKPRYKLFWPIRHGWLNERDYDNKTLLFLDIALILEDAMKTQLNLTGKKDWSQYSCVFVIPDLYERAYVTQILEMLMREFGFARVCFVQESLSGTFGAGYTSACVVDIGAQKTSICCVEEGMCIENSRVNLKYGGADVTETFIKMMLFDHFPYDEINLNRRYDFLLAEELKRNVCTLNESNVSVHVFDFHLRASGQDTRKYTFKAYDEVILAPMGLFQPEIFDVSQKLKGRRKLISRSYDLYDGQPNDPASAAQSDLLAAIAPPLPANNTGTSQTNFAEVQSTPSRSQAINAISRLQDLEATPRSSVASSPAPDAVSTPQQGGSGTPAPASQAPAAASSPRRPTVEERDDVLPIFPLDNAIFTAISGFARVDERKFTDFLGGVLVIGGGSLTSGFHSFLEERIQLRRPEFASYVMVGSPPRELDPQVVVWKGASVFAKLDATNDSWISRLEVTIFPGLGGCCPVAAMSKTKDGHSGESYHQEYIASLRYRNDLPPPEMPPKFLEIPHEGLERFLTPGFASNMARREEPNIDVDAEGGMPIDLVGIPGLHLGDESAIMAPENPLPVDPADLPLLMTLDQLRNPAPKNSNVSFLRRTQYIAAGVAARGVDGNLKAAPLMAPSSVKSSPAAAKAAKLSRDDPIHVKKYIQKGFDIAYPESKHKGEDTPSRIKGLPATKAEIDAWANPTHPDNPKLKPVGFFPIIPDLGGFPDPGGFVQFKFDKAPIQAAQGRRDERMDVGILVPSAPEERVCQEHASKTALHKANPSLYPDPGPIPWDYDLFLPERQGTAPQIKNSLNVCNSHRDDAENYTHEATGSDETPLKYHRYDRIRTYATSLQQLNPEQKYKDVALVLFDPAEAAAEESTRKSSSTTTIPHRLKQKAAYYYPILGKTRLKPERARTIAQAGLAPTRPKAKEEQVHQIQVVVRDPDEAEEYKRASHRAQVDSRFAKTLAAPPPPPEEEGASEQDVDEAGKDEVLAEGVAGGRREEGRDENDAGVDEETDGERRRGSVDEDEEMVDS</sequence>
<feature type="region of interest" description="Disordered" evidence="5">
    <location>
        <begin position="81"/>
        <end position="107"/>
    </location>
</feature>
<dbReference type="Gene3D" id="3.30.420.580">
    <property type="match status" value="1"/>
</dbReference>
<dbReference type="GO" id="GO:0016593">
    <property type="term" value="C:Cdc73/Paf1 complex"/>
    <property type="evidence" value="ECO:0007669"/>
    <property type="project" value="InterPro"/>
</dbReference>
<feature type="region of interest" description="Disordered" evidence="5">
    <location>
        <begin position="521"/>
        <end position="543"/>
    </location>
</feature>
<organism evidence="6 7">
    <name type="scientific">Blastomyces gilchristii (strain SLH14081)</name>
    <name type="common">Blastomyces dermatitidis</name>
    <dbReference type="NCBI Taxonomy" id="559298"/>
    <lineage>
        <taxon>Eukaryota</taxon>
        <taxon>Fungi</taxon>
        <taxon>Dikarya</taxon>
        <taxon>Ascomycota</taxon>
        <taxon>Pezizomycotina</taxon>
        <taxon>Eurotiomycetes</taxon>
        <taxon>Eurotiomycetidae</taxon>
        <taxon>Onygenales</taxon>
        <taxon>Ajellomycetaceae</taxon>
        <taxon>Blastomyces</taxon>
    </lineage>
</organism>
<dbReference type="InterPro" id="IPR043129">
    <property type="entry name" value="ATPase_NBD"/>
</dbReference>
<dbReference type="PANTHER" id="PTHR23188:SF12">
    <property type="entry name" value="RNA POLYMERASE II-ASSOCIATED FACTOR 1 HOMOLOG"/>
    <property type="match status" value="1"/>
</dbReference>
<name>A0A179UU65_BLAGS</name>
<dbReference type="FunFam" id="3.30.420.40:FF:000232">
    <property type="entry name" value="Actin-related protein 8"/>
    <property type="match status" value="1"/>
</dbReference>
<dbReference type="SMART" id="SM00268">
    <property type="entry name" value="ACTIN"/>
    <property type="match status" value="1"/>
</dbReference>
<evidence type="ECO:0000313" key="6">
    <source>
        <dbReference type="EMBL" id="OAT11656.1"/>
    </source>
</evidence>
<evidence type="ECO:0000256" key="4">
    <source>
        <dbReference type="RuleBase" id="RU000487"/>
    </source>
</evidence>
<dbReference type="VEuPathDB" id="FungiDB:BDBG_17546"/>
<accession>A0A179UU65</accession>
<comment type="similarity">
    <text evidence="4">Belongs to the actin family.</text>
</comment>
<feature type="region of interest" description="Disordered" evidence="5">
    <location>
        <begin position="557"/>
        <end position="604"/>
    </location>
</feature>
<dbReference type="CDD" id="cd10206">
    <property type="entry name" value="ASKHA_NBD_Arp8-like"/>
    <property type="match status" value="1"/>
</dbReference>
<dbReference type="PANTHER" id="PTHR23188">
    <property type="entry name" value="RNA POLYMERASE II-ASSOCIATED FACTOR 1 HOMOLOG"/>
    <property type="match status" value="1"/>
</dbReference>
<keyword evidence="3" id="KW-0539">Nucleus</keyword>
<dbReference type="RefSeq" id="XP_002622593.2">
    <property type="nucleotide sequence ID" value="XM_002622547.2"/>
</dbReference>
<dbReference type="STRING" id="559298.A0A179UU65"/>
<dbReference type="InterPro" id="IPR004000">
    <property type="entry name" value="Actin"/>
</dbReference>
<feature type="compositionally biased region" description="Basic and acidic residues" evidence="5">
    <location>
        <begin position="1189"/>
        <end position="1203"/>
    </location>
</feature>
<evidence type="ECO:0000256" key="2">
    <source>
        <dbReference type="ARBA" id="ARBA00007560"/>
    </source>
</evidence>
<comment type="similarity">
    <text evidence="2">Belongs to the PAF1 family.</text>
</comment>
<feature type="compositionally biased region" description="Low complexity" evidence="5">
    <location>
        <begin position="560"/>
        <end position="577"/>
    </location>
</feature>
<dbReference type="GO" id="GO:0003682">
    <property type="term" value="F:chromatin binding"/>
    <property type="evidence" value="ECO:0007669"/>
    <property type="project" value="TreeGrafter"/>
</dbReference>
<gene>
    <name evidence="6" type="ORF">BDBG_17546</name>
</gene>
<feature type="compositionally biased region" description="Basic and acidic residues" evidence="5">
    <location>
        <begin position="1240"/>
        <end position="1249"/>
    </location>
</feature>
<reference evidence="7" key="1">
    <citation type="journal article" date="2015" name="PLoS Genet.">
        <title>The dynamic genome and transcriptome of the human fungal pathogen Blastomyces and close relative Emmonsia.</title>
        <authorList>
            <person name="Munoz J.F."/>
            <person name="Gauthier G.M."/>
            <person name="Desjardins C.A."/>
            <person name="Gallo J.E."/>
            <person name="Holder J."/>
            <person name="Sullivan T.D."/>
            <person name="Marty A.J."/>
            <person name="Carmen J.C."/>
            <person name="Chen Z."/>
            <person name="Ding L."/>
            <person name="Gujja S."/>
            <person name="Magrini V."/>
            <person name="Misas E."/>
            <person name="Mitreva M."/>
            <person name="Priest M."/>
            <person name="Saif S."/>
            <person name="Whiston E.A."/>
            <person name="Young S."/>
            <person name="Zeng Q."/>
            <person name="Goldman W.E."/>
            <person name="Mardis E.R."/>
            <person name="Taylor J.W."/>
            <person name="McEwen J.G."/>
            <person name="Clay O.K."/>
            <person name="Klein B.S."/>
            <person name="Cuomo C.A."/>
        </authorList>
    </citation>
    <scope>NUCLEOTIDE SEQUENCE [LARGE SCALE GENOMIC DNA]</scope>
    <source>
        <strain evidence="7">SLH14081</strain>
    </source>
</reference>
<dbReference type="OrthoDB" id="5572108at2759"/>
<evidence type="ECO:0000256" key="1">
    <source>
        <dbReference type="ARBA" id="ARBA00004123"/>
    </source>
</evidence>
<comment type="subcellular location">
    <subcellularLocation>
        <location evidence="1">Nucleus</location>
    </subcellularLocation>
</comment>
<dbReference type="SUPFAM" id="SSF53067">
    <property type="entry name" value="Actin-like ATPase domain"/>
    <property type="match status" value="2"/>
</dbReference>
<dbReference type="GO" id="GO:0000993">
    <property type="term" value="F:RNA polymerase II complex binding"/>
    <property type="evidence" value="ECO:0007669"/>
    <property type="project" value="TreeGrafter"/>
</dbReference>
<dbReference type="Pfam" id="PF03985">
    <property type="entry name" value="Paf1"/>
    <property type="match status" value="1"/>
</dbReference>
<dbReference type="InterPro" id="IPR007133">
    <property type="entry name" value="RNA_pol_II-assoc_Paf1"/>
</dbReference>
<dbReference type="Pfam" id="PF00022">
    <property type="entry name" value="Actin"/>
    <property type="match status" value="1"/>
</dbReference>
<dbReference type="Proteomes" id="UP000002038">
    <property type="component" value="Unassembled WGS sequence"/>
</dbReference>
<dbReference type="Gene3D" id="3.30.420.40">
    <property type="match status" value="2"/>
</dbReference>
<proteinExistence type="inferred from homology"/>
<dbReference type="GeneID" id="8508951"/>
<keyword evidence="7" id="KW-1185">Reference proteome</keyword>
<feature type="region of interest" description="Disordered" evidence="5">
    <location>
        <begin position="1185"/>
        <end position="1275"/>
    </location>
</feature>